<dbReference type="SMART" id="SM00849">
    <property type="entry name" value="Lactamase_B"/>
    <property type="match status" value="1"/>
</dbReference>
<comment type="caution">
    <text evidence="2">The sequence shown here is derived from an EMBL/GenBank/DDBJ whole genome shotgun (WGS) entry which is preliminary data.</text>
</comment>
<evidence type="ECO:0000313" key="3">
    <source>
        <dbReference type="Proteomes" id="UP000022141"/>
    </source>
</evidence>
<gene>
    <name evidence="2" type="ORF">AW11_01426</name>
</gene>
<dbReference type="InterPro" id="IPR000396">
    <property type="entry name" value="Pdiesterase2"/>
</dbReference>
<dbReference type="GO" id="GO:0047555">
    <property type="term" value="F:3',5'-cyclic-GMP phosphodiesterase activity"/>
    <property type="evidence" value="ECO:0007669"/>
    <property type="project" value="TreeGrafter"/>
</dbReference>
<dbReference type="STRING" id="1454004.AW11_01426"/>
<dbReference type="Pfam" id="PF12706">
    <property type="entry name" value="Lactamase_B_2"/>
    <property type="match status" value="1"/>
</dbReference>
<evidence type="ECO:0000313" key="2">
    <source>
        <dbReference type="EMBL" id="EXI89559.1"/>
    </source>
</evidence>
<accession>A0A011REA4</accession>
<evidence type="ECO:0000259" key="1">
    <source>
        <dbReference type="SMART" id="SM00849"/>
    </source>
</evidence>
<dbReference type="EMBL" id="JEMY01000015">
    <property type="protein sequence ID" value="EXI89559.1"/>
    <property type="molecule type" value="Genomic_DNA"/>
</dbReference>
<dbReference type="eggNOG" id="COG1234">
    <property type="taxonomic scope" value="Bacteria"/>
</dbReference>
<name>A0A011REA4_ACCRE</name>
<dbReference type="GO" id="GO:0004115">
    <property type="term" value="F:3',5'-cyclic-AMP phosphodiesterase activity"/>
    <property type="evidence" value="ECO:0007669"/>
    <property type="project" value="InterPro"/>
</dbReference>
<reference evidence="2" key="1">
    <citation type="submission" date="2014-02" db="EMBL/GenBank/DDBJ databases">
        <title>Expanding our view of genomic diversity in Candidatus Accumulibacter clades.</title>
        <authorList>
            <person name="Skennerton C.T."/>
            <person name="Barr J.J."/>
            <person name="Slater F.R."/>
            <person name="Bond P.L."/>
            <person name="Tyson G.W."/>
        </authorList>
    </citation>
    <scope>NUCLEOTIDE SEQUENCE [LARGE SCALE GENOMIC DNA]</scope>
</reference>
<dbReference type="Proteomes" id="UP000022141">
    <property type="component" value="Unassembled WGS sequence"/>
</dbReference>
<dbReference type="PANTHER" id="PTHR28283">
    <property type="entry name" value="3',5'-CYCLIC-NUCLEOTIDE PHOSPHODIESTERASE 1"/>
    <property type="match status" value="1"/>
</dbReference>
<dbReference type="GO" id="GO:1902660">
    <property type="term" value="P:negative regulation of glucose mediated signaling pathway"/>
    <property type="evidence" value="ECO:0007669"/>
    <property type="project" value="TreeGrafter"/>
</dbReference>
<organism evidence="2 3">
    <name type="scientific">Accumulibacter regalis</name>
    <dbReference type="NCBI Taxonomy" id="522306"/>
    <lineage>
        <taxon>Bacteria</taxon>
        <taxon>Pseudomonadati</taxon>
        <taxon>Pseudomonadota</taxon>
        <taxon>Betaproteobacteria</taxon>
        <taxon>Candidatus Accumulibacter</taxon>
    </lineage>
</organism>
<dbReference type="PRINTS" id="PR00388">
    <property type="entry name" value="PDIESTERASE2"/>
</dbReference>
<keyword evidence="3" id="KW-1185">Reference proteome</keyword>
<dbReference type="SUPFAM" id="SSF56281">
    <property type="entry name" value="Metallo-hydrolase/oxidoreductase"/>
    <property type="match status" value="1"/>
</dbReference>
<protein>
    <submittedName>
        <fullName evidence="2">Ribonuclease Z</fullName>
    </submittedName>
</protein>
<sequence length="255" mass="27843">MKVRVLGCSGGIGGRHLRTTSMLVDDDILVDAGTGVADLSRSQLACIDHVFLTHSHLDHIASLPLLIDSVSDLRAKPLIVYATAATLAIIAKHIFNWAIWPDFSVIPSREHPVMQYQTIEIGHSVRLGERTITALPAEHTVPAVGYQLDSGSGSLVFTGDTTVNDSFWPVVNGIANLRYLLIETAFANREQRLAEISKHLCPSMLAGELRKLAITAEIHISHLKPGQAELTMAEIQACAGHLRPTMLQNNQVFEF</sequence>
<feature type="domain" description="Metallo-beta-lactamase" evidence="1">
    <location>
        <begin position="18"/>
        <end position="204"/>
    </location>
</feature>
<dbReference type="PANTHER" id="PTHR28283:SF1">
    <property type="entry name" value="3',5'-CYCLIC-NUCLEOTIDE PHOSPHODIESTERASE 1"/>
    <property type="match status" value="1"/>
</dbReference>
<proteinExistence type="predicted"/>
<dbReference type="InterPro" id="IPR036866">
    <property type="entry name" value="RibonucZ/Hydroxyglut_hydro"/>
</dbReference>
<dbReference type="CDD" id="cd07735">
    <property type="entry name" value="class_II_PDE_MBL-fold"/>
    <property type="match status" value="1"/>
</dbReference>
<dbReference type="AlphaFoldDB" id="A0A011REA4"/>
<dbReference type="PATRIC" id="fig|1454004.3.peg.1468"/>
<dbReference type="InterPro" id="IPR001279">
    <property type="entry name" value="Metallo-B-lactamas"/>
</dbReference>
<dbReference type="GO" id="GO:0006198">
    <property type="term" value="P:cAMP catabolic process"/>
    <property type="evidence" value="ECO:0007669"/>
    <property type="project" value="InterPro"/>
</dbReference>
<dbReference type="Gene3D" id="3.60.15.10">
    <property type="entry name" value="Ribonuclease Z/Hydroxyacylglutathione hydrolase-like"/>
    <property type="match status" value="1"/>
</dbReference>